<evidence type="ECO:0000313" key="8">
    <source>
        <dbReference type="Proteomes" id="UP000789524"/>
    </source>
</evidence>
<protein>
    <submittedName>
        <fullName evidence="7">(African queen) hypothetical protein</fullName>
    </submittedName>
</protein>
<dbReference type="InterPro" id="IPR050863">
    <property type="entry name" value="CenT-Element_Derived"/>
</dbReference>
<dbReference type="InterPro" id="IPR013083">
    <property type="entry name" value="Znf_RING/FYVE/PHD"/>
</dbReference>
<name>A0A8J2QKR1_9NEOP</name>
<dbReference type="PROSITE" id="PS01359">
    <property type="entry name" value="ZF_PHD_1"/>
    <property type="match status" value="1"/>
</dbReference>
<dbReference type="Pfam" id="PF03184">
    <property type="entry name" value="DDE_1"/>
    <property type="match status" value="1"/>
</dbReference>
<feature type="compositionally biased region" description="Basic residues" evidence="5">
    <location>
        <begin position="319"/>
        <end position="333"/>
    </location>
</feature>
<dbReference type="GO" id="GO:0003677">
    <property type="term" value="F:DNA binding"/>
    <property type="evidence" value="ECO:0007669"/>
    <property type="project" value="TreeGrafter"/>
</dbReference>
<evidence type="ECO:0000256" key="2">
    <source>
        <dbReference type="ARBA" id="ARBA00022771"/>
    </source>
</evidence>
<dbReference type="PANTHER" id="PTHR19303:SF74">
    <property type="entry name" value="POGO TRANSPOSABLE ELEMENT WITH KRAB DOMAIN"/>
    <property type="match status" value="1"/>
</dbReference>
<evidence type="ECO:0000256" key="4">
    <source>
        <dbReference type="PROSITE-ProRule" id="PRU00146"/>
    </source>
</evidence>
<evidence type="ECO:0000259" key="6">
    <source>
        <dbReference type="PROSITE" id="PS50016"/>
    </source>
</evidence>
<dbReference type="AlphaFoldDB" id="A0A8J2QKR1"/>
<accession>A0A8J2QKR1</accession>
<keyword evidence="1" id="KW-0479">Metal-binding</keyword>
<dbReference type="SUPFAM" id="SSF57903">
    <property type="entry name" value="FYVE/PHD zinc finger"/>
    <property type="match status" value="1"/>
</dbReference>
<dbReference type="GO" id="GO:0005634">
    <property type="term" value="C:nucleus"/>
    <property type="evidence" value="ECO:0007669"/>
    <property type="project" value="TreeGrafter"/>
</dbReference>
<dbReference type="PANTHER" id="PTHR19303">
    <property type="entry name" value="TRANSPOSON"/>
    <property type="match status" value="1"/>
</dbReference>
<sequence length="445" mass="49973">MIACINAVGNSVPPLIIFPRVFFKDNMLKGAPPGTIGAANQSGWSTELIFRKYLDHFIKFAKPTKECPVLLLMDNHETHISIDIIDKAVDNGIVLLTLPPHTSDNLQPLDRCVFGPFKAQYNKAADKWMLNHPGKPITIYDISEIVGDAYPLAFTPKNIIKSFEVTGICPFNRDIFSEEDFLCSFVTDRPQPLTTISDNCTQSQSLTDSVEEVMHIAGSSGIRHANQDTETQSTAVCQFSLDETREDIENAPITPKKELHKITPESVCPFLKADPRKSARRGRKPGKSRILTDSPEKNEIKNEAINKAEKKRKIEEKKKNKKKDIPKKTKKSSKGLSKAGVSEKNTSSAEKKVTILADEVLPYAMCIGCRKHDSVNKMLDCSQCELKYHKKCVSRSHRDIFESDDESVFLCEKCYILDDDDDSDTSDDTALALYKQYCEAKNKFN</sequence>
<comment type="caution">
    <text evidence="7">The sequence shown here is derived from an EMBL/GenBank/DDBJ whole genome shotgun (WGS) entry which is preliminary data.</text>
</comment>
<dbReference type="InterPro" id="IPR019787">
    <property type="entry name" value="Znf_PHD-finger"/>
</dbReference>
<evidence type="ECO:0000256" key="1">
    <source>
        <dbReference type="ARBA" id="ARBA00022723"/>
    </source>
</evidence>
<keyword evidence="3" id="KW-0862">Zinc</keyword>
<keyword evidence="2 4" id="KW-0863">Zinc-finger</keyword>
<evidence type="ECO:0000313" key="7">
    <source>
        <dbReference type="EMBL" id="CAG9565017.1"/>
    </source>
</evidence>
<dbReference type="OrthoDB" id="4327074at2759"/>
<dbReference type="GO" id="GO:0008270">
    <property type="term" value="F:zinc ion binding"/>
    <property type="evidence" value="ECO:0007669"/>
    <property type="project" value="UniProtKB-KW"/>
</dbReference>
<reference evidence="7" key="1">
    <citation type="submission" date="2021-09" db="EMBL/GenBank/DDBJ databases">
        <authorList>
            <person name="Martin H S."/>
        </authorList>
    </citation>
    <scope>NUCLEOTIDE SEQUENCE</scope>
</reference>
<proteinExistence type="predicted"/>
<feature type="compositionally biased region" description="Basic and acidic residues" evidence="5">
    <location>
        <begin position="294"/>
        <end position="318"/>
    </location>
</feature>
<dbReference type="Gene3D" id="3.30.40.10">
    <property type="entry name" value="Zinc/RING finger domain, C3HC4 (zinc finger)"/>
    <property type="match status" value="1"/>
</dbReference>
<feature type="domain" description="PHD-type" evidence="6">
    <location>
        <begin position="363"/>
        <end position="417"/>
    </location>
</feature>
<dbReference type="CDD" id="cd15489">
    <property type="entry name" value="PHD_SF"/>
    <property type="match status" value="1"/>
</dbReference>
<evidence type="ECO:0000256" key="5">
    <source>
        <dbReference type="SAM" id="MobiDB-lite"/>
    </source>
</evidence>
<feature type="compositionally biased region" description="Basic residues" evidence="5">
    <location>
        <begin position="278"/>
        <end position="287"/>
    </location>
</feature>
<dbReference type="InterPro" id="IPR011011">
    <property type="entry name" value="Znf_FYVE_PHD"/>
</dbReference>
<dbReference type="PROSITE" id="PS50016">
    <property type="entry name" value="ZF_PHD_2"/>
    <property type="match status" value="1"/>
</dbReference>
<dbReference type="InterPro" id="IPR019786">
    <property type="entry name" value="Zinc_finger_PHD-type_CS"/>
</dbReference>
<evidence type="ECO:0000256" key="3">
    <source>
        <dbReference type="ARBA" id="ARBA00022833"/>
    </source>
</evidence>
<dbReference type="Proteomes" id="UP000789524">
    <property type="component" value="Unassembled WGS sequence"/>
</dbReference>
<gene>
    <name evidence="7" type="ORF">DCHRY22_LOCUS5926</name>
</gene>
<organism evidence="7 8">
    <name type="scientific">Danaus chrysippus</name>
    <name type="common">African queen</name>
    <dbReference type="NCBI Taxonomy" id="151541"/>
    <lineage>
        <taxon>Eukaryota</taxon>
        <taxon>Metazoa</taxon>
        <taxon>Ecdysozoa</taxon>
        <taxon>Arthropoda</taxon>
        <taxon>Hexapoda</taxon>
        <taxon>Insecta</taxon>
        <taxon>Pterygota</taxon>
        <taxon>Neoptera</taxon>
        <taxon>Endopterygota</taxon>
        <taxon>Lepidoptera</taxon>
        <taxon>Glossata</taxon>
        <taxon>Ditrysia</taxon>
        <taxon>Papilionoidea</taxon>
        <taxon>Nymphalidae</taxon>
        <taxon>Danainae</taxon>
        <taxon>Danaini</taxon>
        <taxon>Danaina</taxon>
        <taxon>Danaus</taxon>
        <taxon>Anosia</taxon>
    </lineage>
</organism>
<feature type="region of interest" description="Disordered" evidence="5">
    <location>
        <begin position="270"/>
        <end position="348"/>
    </location>
</feature>
<dbReference type="EMBL" id="CAKASE010000052">
    <property type="protein sequence ID" value="CAG9565017.1"/>
    <property type="molecule type" value="Genomic_DNA"/>
</dbReference>
<dbReference type="InterPro" id="IPR004875">
    <property type="entry name" value="DDE_SF_endonuclease_dom"/>
</dbReference>
<keyword evidence="8" id="KW-1185">Reference proteome</keyword>